<reference evidence="4" key="1">
    <citation type="submission" date="2016-10" db="EMBL/GenBank/DDBJ databases">
        <authorList>
            <person name="de Groot N.N."/>
        </authorList>
    </citation>
    <scope>NUCLEOTIDE SEQUENCE</scope>
</reference>
<feature type="region of interest" description="Disordered" evidence="1">
    <location>
        <begin position="30"/>
        <end position="57"/>
    </location>
</feature>
<dbReference type="InterPro" id="IPR036641">
    <property type="entry name" value="HPT_dom_sf"/>
</dbReference>
<evidence type="ECO:0000313" key="4">
    <source>
        <dbReference type="EMBL" id="SFV52790.1"/>
    </source>
</evidence>
<sequence>MSFFWFIISIFLIILGIFIYRTNKRTHLHQEQKEKHYPKDEESISIEAPSPEEKSKVAKYPQDITDTIQVREKAELSTTPPETQREMIKLPRADYPRFDHSRLIDMGLSQEEAKTFIQELITQIKTQIPLIKEAMYDLDFHNMERLTHSIKGSATNIGTGGISDLLVDYNTYLKTGTEITVAQRYFMYLQYQLKMLEKQYAV</sequence>
<dbReference type="GO" id="GO:0000160">
    <property type="term" value="P:phosphorelay signal transduction system"/>
    <property type="evidence" value="ECO:0007669"/>
    <property type="project" value="InterPro"/>
</dbReference>
<keyword evidence="2" id="KW-0812">Transmembrane</keyword>
<evidence type="ECO:0000259" key="3">
    <source>
        <dbReference type="PROSITE" id="PS50894"/>
    </source>
</evidence>
<dbReference type="AlphaFoldDB" id="A0A1W1BGW2"/>
<organism evidence="4">
    <name type="scientific">hydrothermal vent metagenome</name>
    <dbReference type="NCBI Taxonomy" id="652676"/>
    <lineage>
        <taxon>unclassified sequences</taxon>
        <taxon>metagenomes</taxon>
        <taxon>ecological metagenomes</taxon>
    </lineage>
</organism>
<evidence type="ECO:0000256" key="2">
    <source>
        <dbReference type="SAM" id="Phobius"/>
    </source>
</evidence>
<keyword evidence="2" id="KW-1133">Transmembrane helix</keyword>
<dbReference type="SUPFAM" id="SSF47226">
    <property type="entry name" value="Histidine-containing phosphotransfer domain, HPT domain"/>
    <property type="match status" value="1"/>
</dbReference>
<proteinExistence type="predicted"/>
<evidence type="ECO:0000256" key="1">
    <source>
        <dbReference type="SAM" id="MobiDB-lite"/>
    </source>
</evidence>
<feature type="transmembrane region" description="Helical" evidence="2">
    <location>
        <begin position="6"/>
        <end position="23"/>
    </location>
</feature>
<name>A0A1W1BGW2_9ZZZZ</name>
<feature type="compositionally biased region" description="Basic and acidic residues" evidence="1">
    <location>
        <begin position="30"/>
        <end position="42"/>
    </location>
</feature>
<accession>A0A1W1BGW2</accession>
<dbReference type="Gene3D" id="1.20.120.160">
    <property type="entry name" value="HPT domain"/>
    <property type="match status" value="1"/>
</dbReference>
<dbReference type="PROSITE" id="PS50894">
    <property type="entry name" value="HPT"/>
    <property type="match status" value="1"/>
</dbReference>
<dbReference type="EMBL" id="FPHD01000020">
    <property type="protein sequence ID" value="SFV52790.1"/>
    <property type="molecule type" value="Genomic_DNA"/>
</dbReference>
<gene>
    <name evidence="4" type="ORF">MNB_SV-8-1378</name>
</gene>
<dbReference type="InterPro" id="IPR008207">
    <property type="entry name" value="Sig_transdc_His_kin_Hpt_dom"/>
</dbReference>
<protein>
    <submittedName>
        <fullName evidence="4">COG1565: Uncharacterized conserved protein</fullName>
    </submittedName>
</protein>
<keyword evidence="2" id="KW-0472">Membrane</keyword>
<feature type="domain" description="HPt" evidence="3">
    <location>
        <begin position="109"/>
        <end position="202"/>
    </location>
</feature>